<accession>A0ABR3V7N0</accession>
<evidence type="ECO:0000259" key="2">
    <source>
        <dbReference type="Pfam" id="PF19189"/>
    </source>
</evidence>
<comment type="caution">
    <text evidence="3">The sequence shown here is derived from an EMBL/GenBank/DDBJ whole genome shotgun (WGS) entry which is preliminary data.</text>
</comment>
<gene>
    <name evidence="3" type="ORF">VTJ49DRAFT_3391</name>
</gene>
<evidence type="ECO:0000256" key="1">
    <source>
        <dbReference type="SAM" id="MobiDB-lite"/>
    </source>
</evidence>
<evidence type="ECO:0000313" key="3">
    <source>
        <dbReference type="EMBL" id="KAL1837804.1"/>
    </source>
</evidence>
<keyword evidence="4" id="KW-1185">Reference proteome</keyword>
<feature type="compositionally biased region" description="Pro residues" evidence="1">
    <location>
        <begin position="106"/>
        <end position="115"/>
    </location>
</feature>
<dbReference type="EMBL" id="JAZGSY010000262">
    <property type="protein sequence ID" value="KAL1837804.1"/>
    <property type="molecule type" value="Genomic_DNA"/>
</dbReference>
<proteinExistence type="predicted"/>
<dbReference type="PANTHER" id="PTHR39468">
    <property type="entry name" value="CHROMOSOME 7, WHOLE GENOME SHOTGUN SEQUENCE"/>
    <property type="match status" value="1"/>
</dbReference>
<feature type="domain" description="Mtf2-like C-terminal" evidence="2">
    <location>
        <begin position="264"/>
        <end position="414"/>
    </location>
</feature>
<reference evidence="3 4" key="1">
    <citation type="journal article" date="2024" name="Commun. Biol.">
        <title>Comparative genomic analysis of thermophilic fungi reveals convergent evolutionary adaptations and gene losses.</title>
        <authorList>
            <person name="Steindorff A.S."/>
            <person name="Aguilar-Pontes M.V."/>
            <person name="Robinson A.J."/>
            <person name="Andreopoulos B."/>
            <person name="LaButti K."/>
            <person name="Kuo A."/>
            <person name="Mondo S."/>
            <person name="Riley R."/>
            <person name="Otillar R."/>
            <person name="Haridas S."/>
            <person name="Lipzen A."/>
            <person name="Grimwood J."/>
            <person name="Schmutz J."/>
            <person name="Clum A."/>
            <person name="Reid I.D."/>
            <person name="Moisan M.C."/>
            <person name="Butler G."/>
            <person name="Nguyen T.T.M."/>
            <person name="Dewar K."/>
            <person name="Conant G."/>
            <person name="Drula E."/>
            <person name="Henrissat B."/>
            <person name="Hansel C."/>
            <person name="Singer S."/>
            <person name="Hutchinson M.I."/>
            <person name="de Vries R.P."/>
            <person name="Natvig D.O."/>
            <person name="Powell A.J."/>
            <person name="Tsang A."/>
            <person name="Grigoriev I.V."/>
        </authorList>
    </citation>
    <scope>NUCLEOTIDE SEQUENCE [LARGE SCALE GENOMIC DNA]</scope>
    <source>
        <strain evidence="3 4">CBS 620.91</strain>
    </source>
</reference>
<feature type="region of interest" description="Disordered" evidence="1">
    <location>
        <begin position="102"/>
        <end position="129"/>
    </location>
</feature>
<dbReference type="Proteomes" id="UP001583172">
    <property type="component" value="Unassembled WGS sequence"/>
</dbReference>
<sequence length="461" mass="52334">MSTSTLLPFLYQTRTLQRLARTGAFRALLHSTAAPRDARDRPHVKPLKTRYEDNSYIPFQLPEGYVQDKGDEDAESNSTLTPAEKDVFNRIFEEIATRRGVKSAVWPPPAEPPASAPEDEDAAPAQLPLPNLDNAEVFGVRTEEPQHKLVQNTFNFIIQDITEPRRAKKAGRAPELQEEPAVSSEWDYALQRFPPSLRRAAKLALSTIHEEKPAERQSIADAITAVKRINRKPKDSDELLRKHQKPSTTSVLNEAIRREERIRVEAKMEAARSDFELWDVLEEEVFSLVHKLGIDAVPDKTTESTEKTKKLPLDAYGPLYPAYLLTALRLLDTHFARTSPLALQILPRVKQLGAASYVLGVTTPFYNQLAHIMWNRYGDPAAVFDLLEEMRAAGLYCDETTRKLVLSIQQFFQAVGQGQWGPFVREVASLPEFELTLMPRVRHWIKTANVHIYERKRGLIV</sequence>
<evidence type="ECO:0000313" key="4">
    <source>
        <dbReference type="Proteomes" id="UP001583172"/>
    </source>
</evidence>
<protein>
    <recommendedName>
        <fullName evidence="2">Mtf2-like C-terminal domain-containing protein</fullName>
    </recommendedName>
</protein>
<dbReference type="InterPro" id="IPR043837">
    <property type="entry name" value="Mtf2-like_C"/>
</dbReference>
<dbReference type="PANTHER" id="PTHR39468:SF1">
    <property type="entry name" value="MTF2-LIKE C-TERMINAL DOMAIN-CONTAINING PROTEIN"/>
    <property type="match status" value="1"/>
</dbReference>
<organism evidence="3 4">
    <name type="scientific">Humicola insolens</name>
    <name type="common">Soft-rot fungus</name>
    <dbReference type="NCBI Taxonomy" id="85995"/>
    <lineage>
        <taxon>Eukaryota</taxon>
        <taxon>Fungi</taxon>
        <taxon>Dikarya</taxon>
        <taxon>Ascomycota</taxon>
        <taxon>Pezizomycotina</taxon>
        <taxon>Sordariomycetes</taxon>
        <taxon>Sordariomycetidae</taxon>
        <taxon>Sordariales</taxon>
        <taxon>Chaetomiaceae</taxon>
        <taxon>Mycothermus</taxon>
    </lineage>
</organism>
<dbReference type="Pfam" id="PF19189">
    <property type="entry name" value="Mtf2"/>
    <property type="match status" value="1"/>
</dbReference>
<name>A0ABR3V7N0_HUMIN</name>
<dbReference type="InterPro" id="IPR040009">
    <property type="entry name" value="Mtf2/C5D6.12-like"/>
</dbReference>